<proteinExistence type="predicted"/>
<feature type="domain" description="PLD phosphodiesterase" evidence="1">
    <location>
        <begin position="213"/>
        <end position="240"/>
    </location>
</feature>
<dbReference type="SUPFAM" id="SSF56024">
    <property type="entry name" value="Phospholipase D/nuclease"/>
    <property type="match status" value="1"/>
</dbReference>
<comment type="caution">
    <text evidence="2">The sequence shown here is derived from an EMBL/GenBank/DDBJ whole genome shotgun (WGS) entry which is preliminary data.</text>
</comment>
<organism evidence="2 3">
    <name type="scientific">Fibrella forsythiae</name>
    <dbReference type="NCBI Taxonomy" id="2817061"/>
    <lineage>
        <taxon>Bacteria</taxon>
        <taxon>Pseudomonadati</taxon>
        <taxon>Bacteroidota</taxon>
        <taxon>Cytophagia</taxon>
        <taxon>Cytophagales</taxon>
        <taxon>Spirosomataceae</taxon>
        <taxon>Fibrella</taxon>
    </lineage>
</organism>
<dbReference type="Gene3D" id="3.30.870.10">
    <property type="entry name" value="Endonuclease Chain A"/>
    <property type="match status" value="1"/>
</dbReference>
<dbReference type="InterPro" id="IPR025202">
    <property type="entry name" value="PLD-like_dom"/>
</dbReference>
<dbReference type="CDD" id="cd09917">
    <property type="entry name" value="F-box_SF"/>
    <property type="match status" value="1"/>
</dbReference>
<dbReference type="Pfam" id="PF13091">
    <property type="entry name" value="PLDc_2"/>
    <property type="match status" value="1"/>
</dbReference>
<name>A0ABS3JCH5_9BACT</name>
<dbReference type="RefSeq" id="WP_207327051.1">
    <property type="nucleotide sequence ID" value="NZ_JAFMYW010000001.1"/>
</dbReference>
<sequence length="469" mass="52758">MATYVCTRCRREFTLQRTSSSTAKCHTCGQMCTQKAVAKAPVQVVGRPQPHVVTTPPSVVNNTALVVKPMAPKPLPPDPFQLVPGNVLNLILQYCDERTLGMFGMVCKRFKPFAYSVLTRLVPHMAAYGSTTHNLKEVVKHYITTRNDVQHSLRLAVDKFPYPHGKSYSDSILDYILKNRIPIDLILGTRDQHTINAFKKAKQRSEAFLPSGEIQKMHNKVWTIDAEGIIIGSPNISYSGLEDINFESCIYIKSLRLGHLIGQYMDLLKQPNPSASPLWKEIGQKLIDYNSEDHHLQVALAPIIDIQDFVITHLQDASKIIIRQFLVSPSNEQKGLKSIVDFLCTLSWKHRVDIELFIDESAYYSEATGYFVKKAVRQLIYNKVKVYLQKPVTVVTAHEALQHDKLILAELRSGKQITLLGSAGFTSAVIANNNAESFIYTDVASVYNSMMKHHNSTLKKEKGVTLTFD</sequence>
<accession>A0ABS3JCH5</accession>
<protein>
    <recommendedName>
        <fullName evidence="1">PLD phosphodiesterase domain-containing protein</fullName>
    </recommendedName>
</protein>
<gene>
    <name evidence="2" type="ORF">J2I46_00950</name>
</gene>
<dbReference type="InterPro" id="IPR036047">
    <property type="entry name" value="F-box-like_dom_sf"/>
</dbReference>
<evidence type="ECO:0000259" key="1">
    <source>
        <dbReference type="PROSITE" id="PS50035"/>
    </source>
</evidence>
<reference evidence="2 3" key="1">
    <citation type="submission" date="2021-03" db="EMBL/GenBank/DDBJ databases">
        <title>Fibrella sp. HMF5405 genome sequencing and assembly.</title>
        <authorList>
            <person name="Kang H."/>
            <person name="Kim H."/>
            <person name="Bae S."/>
            <person name="Joh K."/>
        </authorList>
    </citation>
    <scope>NUCLEOTIDE SEQUENCE [LARGE SCALE GENOMIC DNA]</scope>
    <source>
        <strain evidence="2 3">HMF5405</strain>
    </source>
</reference>
<evidence type="ECO:0000313" key="2">
    <source>
        <dbReference type="EMBL" id="MBO0947131.1"/>
    </source>
</evidence>
<keyword evidence="3" id="KW-1185">Reference proteome</keyword>
<dbReference type="EMBL" id="JAFMYW010000001">
    <property type="protein sequence ID" value="MBO0947131.1"/>
    <property type="molecule type" value="Genomic_DNA"/>
</dbReference>
<dbReference type="SUPFAM" id="SSF81383">
    <property type="entry name" value="F-box domain"/>
    <property type="match status" value="1"/>
</dbReference>
<dbReference type="PROSITE" id="PS50035">
    <property type="entry name" value="PLD"/>
    <property type="match status" value="1"/>
</dbReference>
<dbReference type="Proteomes" id="UP000664628">
    <property type="component" value="Unassembled WGS sequence"/>
</dbReference>
<dbReference type="InterPro" id="IPR001736">
    <property type="entry name" value="PLipase_D/transphosphatidylase"/>
</dbReference>
<evidence type="ECO:0000313" key="3">
    <source>
        <dbReference type="Proteomes" id="UP000664628"/>
    </source>
</evidence>